<dbReference type="SFLD" id="SFLDS00028">
    <property type="entry name" value="Proline_Racemase"/>
    <property type="match status" value="1"/>
</dbReference>
<dbReference type="PANTHER" id="PTHR33442">
    <property type="entry name" value="TRANS-3-HYDROXY-L-PROLINE DEHYDRATASE"/>
    <property type="match status" value="1"/>
</dbReference>
<dbReference type="PIRSF" id="PIRSF029792">
    <property type="entry name" value="Pro_racemase"/>
    <property type="match status" value="1"/>
</dbReference>
<dbReference type="AlphaFoldDB" id="A0AAT9FKF2"/>
<dbReference type="EMBL" id="AP026866">
    <property type="protein sequence ID" value="BDS06423.1"/>
    <property type="molecule type" value="Genomic_DNA"/>
</dbReference>
<dbReference type="KEGG" id="osu:NT6N_14630"/>
<dbReference type="Pfam" id="PF05544">
    <property type="entry name" value="Pro_racemase"/>
    <property type="match status" value="1"/>
</dbReference>
<accession>A0AAT9FKF2</accession>
<name>A0AAT9FKF2_9BACT</name>
<gene>
    <name evidence="2" type="ORF">NT6N_14630</name>
</gene>
<evidence type="ECO:0000256" key="1">
    <source>
        <dbReference type="ARBA" id="ARBA00007529"/>
    </source>
</evidence>
<dbReference type="InterPro" id="IPR008794">
    <property type="entry name" value="Pro_racemase_fam"/>
</dbReference>
<sequence>MSNTEHRKLNVIDSHTGGEPTRVVVGWPEDVTGLDTGSLMERRGLLAERYDWIRSACINEPRGHDAMVGALLCQPVNQDCVAGVIFFNNVGYLNGCVHGTIGLAVTLLHMGRIGLGKHLIETPVGIVEVDIAAEGAVTVTNVPSYRHLHSAEVNVPGYGVITGDVAWGGNWFFLTQADDFDFAPEVKSDNIPELTTYSAAIVQALADQGITGADGGVIDHVEVFGAPTSGVSDSRSFVLCPGLQYDRSPCGTGTSAKLACLHADGKLKPGQTWRQASILDTVFTCQVEELENGRITPIISGTAFVNCEASLLIQDHDPFRYGIRPALQMNH</sequence>
<comment type="similarity">
    <text evidence="1">Belongs to the proline racemase family.</text>
</comment>
<dbReference type="SUPFAM" id="SSF54506">
    <property type="entry name" value="Diaminopimelate epimerase-like"/>
    <property type="match status" value="1"/>
</dbReference>
<proteinExistence type="inferred from homology"/>
<dbReference type="Gene3D" id="3.10.310.10">
    <property type="entry name" value="Diaminopimelate Epimerase, Chain A, domain 1"/>
    <property type="match status" value="2"/>
</dbReference>
<dbReference type="PANTHER" id="PTHR33442:SF1">
    <property type="entry name" value="TRANS-3-HYDROXY-L-PROLINE DEHYDRATASE"/>
    <property type="match status" value="1"/>
</dbReference>
<organism evidence="2">
    <name type="scientific">Oceaniferula spumae</name>
    <dbReference type="NCBI Taxonomy" id="2979115"/>
    <lineage>
        <taxon>Bacteria</taxon>
        <taxon>Pseudomonadati</taxon>
        <taxon>Verrucomicrobiota</taxon>
        <taxon>Verrucomicrobiia</taxon>
        <taxon>Verrucomicrobiales</taxon>
        <taxon>Verrucomicrobiaceae</taxon>
        <taxon>Oceaniferula</taxon>
    </lineage>
</organism>
<evidence type="ECO:0000313" key="2">
    <source>
        <dbReference type="EMBL" id="BDS06423.1"/>
    </source>
</evidence>
<reference evidence="2" key="1">
    <citation type="submission" date="2024-07" db="EMBL/GenBank/DDBJ databases">
        <title>Complete genome sequence of Verrucomicrobiaceae bacterium NT6N.</title>
        <authorList>
            <person name="Huang C."/>
            <person name="Takami H."/>
            <person name="Hamasaki K."/>
        </authorList>
    </citation>
    <scope>NUCLEOTIDE SEQUENCE</scope>
    <source>
        <strain evidence="2">NT6N</strain>
    </source>
</reference>
<protein>
    <submittedName>
        <fullName evidence="2">4-hydroxyproline 2-epimerase</fullName>
    </submittedName>
</protein>